<dbReference type="AlphaFoldDB" id="A0A9X2YYT2"/>
<dbReference type="InterPro" id="IPR029032">
    <property type="entry name" value="AhpD-like"/>
</dbReference>
<evidence type="ECO:0000313" key="2">
    <source>
        <dbReference type="Proteomes" id="UP001141629"/>
    </source>
</evidence>
<reference evidence="1" key="2">
    <citation type="journal article" date="2022" name="BMC Genomics">
        <title>Comparative genome analysis of mycobacteria focusing on tRNA and non-coding RNA.</title>
        <authorList>
            <person name="Behra P.R.K."/>
            <person name="Pettersson B.M.F."/>
            <person name="Ramesh M."/>
            <person name="Das S."/>
            <person name="Dasgupta S."/>
            <person name="Kirsebom L.A."/>
        </authorList>
    </citation>
    <scope>NUCLEOTIDE SEQUENCE</scope>
    <source>
        <strain evidence="1">DSM 44838</strain>
    </source>
</reference>
<protein>
    <submittedName>
        <fullName evidence="1">Carboxymuconolactone decarboxylase family protein</fullName>
    </submittedName>
</protein>
<evidence type="ECO:0000313" key="1">
    <source>
        <dbReference type="EMBL" id="MCV7420584.1"/>
    </source>
</evidence>
<name>A0A9X2YYT2_9MYCO</name>
<dbReference type="Gene3D" id="1.20.1290.10">
    <property type="entry name" value="AhpD-like"/>
    <property type="match status" value="1"/>
</dbReference>
<sequence length="178" mass="19871">MTRIPLVDPATLTGRRKAQFDRFPSNLTRALLLLDDSLAGQLPETANALRASPLDPAWREGVILRVAARQRSAYERFQHLSQARQHGWTTAQVDAIEDERISDDVLPQDFITVLRFVDEIIDGSTVSDSTFTAVHHVLDDRDLLTVVVLVGHYMGVARVLGVLQVPLDGEPDPWTTEH</sequence>
<gene>
    <name evidence="1" type="ORF">H7K45_08530</name>
</gene>
<dbReference type="PANTHER" id="PTHR34846">
    <property type="entry name" value="4-CARBOXYMUCONOLACTONE DECARBOXYLASE FAMILY PROTEIN (AFU_ORTHOLOGUE AFUA_6G11590)"/>
    <property type="match status" value="1"/>
</dbReference>
<organism evidence="1 2">
    <name type="scientific">Mycobacterium yunnanensis</name>
    <dbReference type="NCBI Taxonomy" id="368477"/>
    <lineage>
        <taxon>Bacteria</taxon>
        <taxon>Bacillati</taxon>
        <taxon>Actinomycetota</taxon>
        <taxon>Actinomycetes</taxon>
        <taxon>Mycobacteriales</taxon>
        <taxon>Mycobacteriaceae</taxon>
        <taxon>Mycobacterium</taxon>
    </lineage>
</organism>
<proteinExistence type="predicted"/>
<accession>A0A9X2YYT2</accession>
<keyword evidence="2" id="KW-1185">Reference proteome</keyword>
<dbReference type="Proteomes" id="UP001141629">
    <property type="component" value="Unassembled WGS sequence"/>
</dbReference>
<comment type="caution">
    <text evidence="1">The sequence shown here is derived from an EMBL/GenBank/DDBJ whole genome shotgun (WGS) entry which is preliminary data.</text>
</comment>
<dbReference type="SUPFAM" id="SSF69118">
    <property type="entry name" value="AhpD-like"/>
    <property type="match status" value="1"/>
</dbReference>
<reference evidence="1" key="1">
    <citation type="submission" date="2020-07" db="EMBL/GenBank/DDBJ databases">
        <authorList>
            <person name="Pettersson B.M.F."/>
            <person name="Behra P.R.K."/>
            <person name="Ramesh M."/>
            <person name="Das S."/>
            <person name="Dasgupta S."/>
            <person name="Kirsebom L.A."/>
        </authorList>
    </citation>
    <scope>NUCLEOTIDE SEQUENCE</scope>
    <source>
        <strain evidence="1">DSM 44838</strain>
    </source>
</reference>
<dbReference type="PANTHER" id="PTHR34846:SF5">
    <property type="entry name" value="CARBOXYMUCONOLACTONE DECARBOXYLASE-LIKE DOMAIN-CONTAINING PROTEIN"/>
    <property type="match status" value="1"/>
</dbReference>
<dbReference type="RefSeq" id="WP_263995367.1">
    <property type="nucleotide sequence ID" value="NZ_JACKVK010000005.1"/>
</dbReference>
<dbReference type="EMBL" id="JACKVK010000005">
    <property type="protein sequence ID" value="MCV7420584.1"/>
    <property type="molecule type" value="Genomic_DNA"/>
</dbReference>